<dbReference type="AlphaFoldDB" id="A0A9P1BZ49"/>
<comment type="caution">
    <text evidence="2">The sequence shown here is derived from an EMBL/GenBank/DDBJ whole genome shotgun (WGS) entry which is preliminary data.</text>
</comment>
<keyword evidence="4" id="KW-1185">Reference proteome</keyword>
<keyword evidence="1" id="KW-0472">Membrane</keyword>
<dbReference type="OrthoDB" id="416240at2759"/>
<dbReference type="EMBL" id="CAMXCT010000598">
    <property type="protein sequence ID" value="CAI3980936.1"/>
    <property type="molecule type" value="Genomic_DNA"/>
</dbReference>
<accession>A0A9P1BZ49</accession>
<name>A0A9P1BZ49_9DINO</name>
<reference evidence="3" key="2">
    <citation type="submission" date="2024-04" db="EMBL/GenBank/DDBJ databases">
        <authorList>
            <person name="Chen Y."/>
            <person name="Shah S."/>
            <person name="Dougan E. K."/>
            <person name="Thang M."/>
            <person name="Chan C."/>
        </authorList>
    </citation>
    <scope>NUCLEOTIDE SEQUENCE [LARGE SCALE GENOMIC DNA]</scope>
</reference>
<organism evidence="2">
    <name type="scientific">Cladocopium goreaui</name>
    <dbReference type="NCBI Taxonomy" id="2562237"/>
    <lineage>
        <taxon>Eukaryota</taxon>
        <taxon>Sar</taxon>
        <taxon>Alveolata</taxon>
        <taxon>Dinophyceae</taxon>
        <taxon>Suessiales</taxon>
        <taxon>Symbiodiniaceae</taxon>
        <taxon>Cladocopium</taxon>
    </lineage>
</organism>
<keyword evidence="1" id="KW-0812">Transmembrane</keyword>
<protein>
    <submittedName>
        <fullName evidence="2">Uncharacterized protein</fullName>
    </submittedName>
</protein>
<keyword evidence="1" id="KW-1133">Transmembrane helix</keyword>
<reference evidence="2" key="1">
    <citation type="submission" date="2022-10" db="EMBL/GenBank/DDBJ databases">
        <authorList>
            <person name="Chen Y."/>
            <person name="Dougan E. K."/>
            <person name="Chan C."/>
            <person name="Rhodes N."/>
            <person name="Thang M."/>
        </authorList>
    </citation>
    <scope>NUCLEOTIDE SEQUENCE</scope>
</reference>
<sequence>MQHLFCCSRRLQTFEDERCEGPLCRAYDMTCPGSKLLTSDMDCTVYHSHDPGTIIQNMSLLAQEKLLPYVDGKSDIGTLFDVSLYGTWTWIPDEIYQRFEWPASSKSLFEKVEGRQTDGKESTAVWVFRRKCTPSARQAILDKVWRIIREGAEDIQTENLDKLVVALQTFVGNLANGSYGYGTYTSDWDHLYQDFRAVSSVQREGYLTYAATLEVVGRQQVGLPTTFAEDYHCMRQVSFLEQLAFIAQHIQTDVPEEMTEKSFSELSIKLLLKSGKYFDRLLEVGGPGYDEGFSKTQHRDPNAADNSVLWRVLQAVYGSTHLDAVLSGVCNQNTASSASVSTMAFDDAEVRRRSCMDIAMWGNAVRHMDAFRRDTGDLIRPMVQALYTCLVHPNATQKMHRTMSVKEAMLDSIGQWANAVPPLQTPLAGRLAGYGRIAWLLAPILALGCLGFSMVRMRQRAMLKRKNKYGLQNLKRP</sequence>
<dbReference type="Proteomes" id="UP001152797">
    <property type="component" value="Unassembled WGS sequence"/>
</dbReference>
<evidence type="ECO:0000256" key="1">
    <source>
        <dbReference type="SAM" id="Phobius"/>
    </source>
</evidence>
<proteinExistence type="predicted"/>
<feature type="transmembrane region" description="Helical" evidence="1">
    <location>
        <begin position="437"/>
        <end position="455"/>
    </location>
</feature>
<evidence type="ECO:0000313" key="2">
    <source>
        <dbReference type="EMBL" id="CAI3980936.1"/>
    </source>
</evidence>
<evidence type="ECO:0000313" key="3">
    <source>
        <dbReference type="EMBL" id="CAL1134311.1"/>
    </source>
</evidence>
<evidence type="ECO:0000313" key="4">
    <source>
        <dbReference type="Proteomes" id="UP001152797"/>
    </source>
</evidence>
<gene>
    <name evidence="2" type="ORF">C1SCF055_LOCUS8777</name>
</gene>
<dbReference type="EMBL" id="CAMXCT030000598">
    <property type="protein sequence ID" value="CAL4768248.1"/>
    <property type="molecule type" value="Genomic_DNA"/>
</dbReference>
<dbReference type="EMBL" id="CAMXCT020000598">
    <property type="protein sequence ID" value="CAL1134311.1"/>
    <property type="molecule type" value="Genomic_DNA"/>
</dbReference>